<dbReference type="InterPro" id="IPR002933">
    <property type="entry name" value="Peptidase_M20"/>
</dbReference>
<name>A0ABU2C294_9BURK</name>
<dbReference type="PANTHER" id="PTHR43808:SF31">
    <property type="entry name" value="N-ACETYL-L-CITRULLINE DEACETYLASE"/>
    <property type="match status" value="1"/>
</dbReference>
<organism evidence="12 13">
    <name type="scientific">Rhodoferax ferrireducens</name>
    <dbReference type="NCBI Taxonomy" id="192843"/>
    <lineage>
        <taxon>Bacteria</taxon>
        <taxon>Pseudomonadati</taxon>
        <taxon>Pseudomonadota</taxon>
        <taxon>Betaproteobacteria</taxon>
        <taxon>Burkholderiales</taxon>
        <taxon>Comamonadaceae</taxon>
        <taxon>Rhodoferax</taxon>
    </lineage>
</organism>
<feature type="chain" id="PRO_5046785513" evidence="10">
    <location>
        <begin position="24"/>
        <end position="574"/>
    </location>
</feature>
<evidence type="ECO:0000256" key="10">
    <source>
        <dbReference type="SAM" id="SignalP"/>
    </source>
</evidence>
<feature type="signal peptide" evidence="10">
    <location>
        <begin position="1"/>
        <end position="23"/>
    </location>
</feature>
<keyword evidence="4" id="KW-0479">Metal-binding</keyword>
<protein>
    <submittedName>
        <fullName evidence="12">Dipeptidase</fullName>
    </submittedName>
</protein>
<keyword evidence="10" id="KW-0732">Signal</keyword>
<keyword evidence="13" id="KW-1185">Reference proteome</keyword>
<dbReference type="SUPFAM" id="SSF55031">
    <property type="entry name" value="Bacterial exopeptidase dimerisation domain"/>
    <property type="match status" value="1"/>
</dbReference>
<keyword evidence="5" id="KW-0378">Hydrolase</keyword>
<comment type="similarity">
    <text evidence="2">Belongs to the peptidase M20A family.</text>
</comment>
<dbReference type="Pfam" id="PF01546">
    <property type="entry name" value="Peptidase_M20"/>
    <property type="match status" value="1"/>
</dbReference>
<gene>
    <name evidence="12" type="ORF">J2X19_000020</name>
</gene>
<evidence type="ECO:0000259" key="11">
    <source>
        <dbReference type="Pfam" id="PF07687"/>
    </source>
</evidence>
<dbReference type="NCBIfam" id="TIGR01887">
    <property type="entry name" value="dipeptidaselike"/>
    <property type="match status" value="1"/>
</dbReference>
<evidence type="ECO:0000256" key="1">
    <source>
        <dbReference type="ARBA" id="ARBA00001947"/>
    </source>
</evidence>
<reference evidence="12 13" key="1">
    <citation type="submission" date="2023-07" db="EMBL/GenBank/DDBJ databases">
        <title>Sorghum-associated microbial communities from plants grown in Nebraska, USA.</title>
        <authorList>
            <person name="Schachtman D."/>
        </authorList>
    </citation>
    <scope>NUCLEOTIDE SEQUENCE [LARGE SCALE GENOMIC DNA]</scope>
    <source>
        <strain evidence="12 13">BE313</strain>
    </source>
</reference>
<dbReference type="NCBIfam" id="NF004809">
    <property type="entry name" value="PRK06156.1"/>
    <property type="match status" value="1"/>
</dbReference>
<accession>A0ABU2C294</accession>
<keyword evidence="7" id="KW-0224">Dipeptidase</keyword>
<dbReference type="Proteomes" id="UP001180487">
    <property type="component" value="Unassembled WGS sequence"/>
</dbReference>
<dbReference type="InterPro" id="IPR011650">
    <property type="entry name" value="Peptidase_M20_dimer"/>
</dbReference>
<evidence type="ECO:0000256" key="9">
    <source>
        <dbReference type="ARBA" id="ARBA00023285"/>
    </source>
</evidence>
<proteinExistence type="inferred from homology"/>
<evidence type="ECO:0000256" key="6">
    <source>
        <dbReference type="ARBA" id="ARBA00022833"/>
    </source>
</evidence>
<dbReference type="EMBL" id="JAVDXT010000001">
    <property type="protein sequence ID" value="MDR7375362.1"/>
    <property type="molecule type" value="Genomic_DNA"/>
</dbReference>
<dbReference type="InterPro" id="IPR050072">
    <property type="entry name" value="Peptidase_M20A"/>
</dbReference>
<evidence type="ECO:0000256" key="3">
    <source>
        <dbReference type="ARBA" id="ARBA00022670"/>
    </source>
</evidence>
<evidence type="ECO:0000256" key="4">
    <source>
        <dbReference type="ARBA" id="ARBA00022723"/>
    </source>
</evidence>
<sequence>MQRFSLAVLCAGMALAWIPAAQAETLQKPALDRFAAAQQAQPAPDFNAFLAAAAQANPWLQADVAAYRAKAVLTGDALTNISRLLGLYNRLHNQTAVIASIAQMVAIPTVRDDKIPPHQNPSTIAFGTLLEAMAKDFGLQYRNVDNRIFEIKLAGRGQEEFGILTHADVVPVVADEWVLDDGTKLDPFKLTRVGGYLYGRGTIDDKGSIAAVLYAMKSVKDSGLPLDRTIRLMVETTEETGGDAMKYYRAQNPLPNYNIVLDSKYPAVVAEKGSGALKVFFPAVPADASSTAIVAMAGAAAANAVPQNATAQLRGGNLVAVAAQLEAAKAAFVQKYSAQGGAFSIAISSGADSVDIKVVGVSAHGSRPEEGVNPLPRLALFLQESGVPLARNHYARAVQYLGDLYGTGYLGEKMGLGYRDDFMGPLTFSPNLIREKDGKLEVTANVRMPRGRTPAELTAAVTAKVNAWSSAQQAPLEVSYDQGDWMARDPKGAWLATLLNIFGDTTGLEAKPVPTAGSTTAKLMPNAINFGPAMPGKKYTAHNAKEFKEVVDLDADMQMFTEMLVRIGNLPQMQ</sequence>
<dbReference type="Gene3D" id="3.40.630.10">
    <property type="entry name" value="Zn peptidases"/>
    <property type="match status" value="1"/>
</dbReference>
<evidence type="ECO:0000256" key="8">
    <source>
        <dbReference type="ARBA" id="ARBA00023049"/>
    </source>
</evidence>
<dbReference type="Gene3D" id="3.30.70.360">
    <property type="match status" value="2"/>
</dbReference>
<dbReference type="InterPro" id="IPR036264">
    <property type="entry name" value="Bact_exopeptidase_dim_dom"/>
</dbReference>
<dbReference type="Pfam" id="PF07687">
    <property type="entry name" value="M20_dimer"/>
    <property type="match status" value="1"/>
</dbReference>
<dbReference type="SUPFAM" id="SSF53187">
    <property type="entry name" value="Zn-dependent exopeptidases"/>
    <property type="match status" value="1"/>
</dbReference>
<comment type="caution">
    <text evidence="12">The sequence shown here is derived from an EMBL/GenBank/DDBJ whole genome shotgun (WGS) entry which is preliminary data.</text>
</comment>
<keyword evidence="8" id="KW-0482">Metalloprotease</keyword>
<evidence type="ECO:0000313" key="12">
    <source>
        <dbReference type="EMBL" id="MDR7375362.1"/>
    </source>
</evidence>
<dbReference type="RefSeq" id="WP_310369520.1">
    <property type="nucleotide sequence ID" value="NZ_JAVDXT010000001.1"/>
</dbReference>
<keyword evidence="6" id="KW-0862">Zinc</keyword>
<evidence type="ECO:0000313" key="13">
    <source>
        <dbReference type="Proteomes" id="UP001180487"/>
    </source>
</evidence>
<comment type="cofactor">
    <cofactor evidence="1">
        <name>Zn(2+)</name>
        <dbReference type="ChEBI" id="CHEBI:29105"/>
    </cofactor>
</comment>
<evidence type="ECO:0000256" key="5">
    <source>
        <dbReference type="ARBA" id="ARBA00022801"/>
    </source>
</evidence>
<dbReference type="PANTHER" id="PTHR43808">
    <property type="entry name" value="ACETYLORNITHINE DEACETYLASE"/>
    <property type="match status" value="1"/>
</dbReference>
<evidence type="ECO:0000256" key="2">
    <source>
        <dbReference type="ARBA" id="ARBA00006247"/>
    </source>
</evidence>
<feature type="domain" description="Peptidase M20 dimerisation" evidence="11">
    <location>
        <begin position="349"/>
        <end position="466"/>
    </location>
</feature>
<keyword evidence="3" id="KW-0645">Protease</keyword>
<evidence type="ECO:0000256" key="7">
    <source>
        <dbReference type="ARBA" id="ARBA00022997"/>
    </source>
</evidence>
<dbReference type="InterPro" id="IPR010964">
    <property type="entry name" value="M20A_pepV-rel"/>
</dbReference>
<keyword evidence="9" id="KW-0170">Cobalt</keyword>